<name>A0A383E2Z5_9ZZZZ</name>
<reference evidence="1" key="1">
    <citation type="submission" date="2018-05" db="EMBL/GenBank/DDBJ databases">
        <authorList>
            <person name="Lanie J.A."/>
            <person name="Ng W.-L."/>
            <person name="Kazmierczak K.M."/>
            <person name="Andrzejewski T.M."/>
            <person name="Davidsen T.M."/>
            <person name="Wayne K.J."/>
            <person name="Tettelin H."/>
            <person name="Glass J.I."/>
            <person name="Rusch D."/>
            <person name="Podicherti R."/>
            <person name="Tsui H.-C.T."/>
            <person name="Winkler M.E."/>
        </authorList>
    </citation>
    <scope>NUCLEOTIDE SEQUENCE</scope>
</reference>
<sequence>MNQNDSICSPEFYRDTGFDVICSWLKDNCLCFLNQDFFTQLTPSINIQKISDIQDHCDELLSAFQRKNPLPLETIPDISNWIDSLNISGFQLTPENFRELYQILLLSSRIKRYLIKSDFPL</sequence>
<accession>A0A383E2Z5</accession>
<proteinExistence type="predicted"/>
<gene>
    <name evidence="1" type="ORF">METZ01_LOCUS503619</name>
</gene>
<dbReference type="AlphaFoldDB" id="A0A383E2Z5"/>
<protein>
    <submittedName>
        <fullName evidence="1">Uncharacterized protein</fullName>
    </submittedName>
</protein>
<feature type="non-terminal residue" evidence="1">
    <location>
        <position position="121"/>
    </location>
</feature>
<evidence type="ECO:0000313" key="1">
    <source>
        <dbReference type="EMBL" id="SVE50765.1"/>
    </source>
</evidence>
<organism evidence="1">
    <name type="scientific">marine metagenome</name>
    <dbReference type="NCBI Taxonomy" id="408172"/>
    <lineage>
        <taxon>unclassified sequences</taxon>
        <taxon>metagenomes</taxon>
        <taxon>ecological metagenomes</taxon>
    </lineage>
</organism>
<dbReference type="EMBL" id="UINC01222123">
    <property type="protein sequence ID" value="SVE50765.1"/>
    <property type="molecule type" value="Genomic_DNA"/>
</dbReference>